<dbReference type="Pfam" id="PF13185">
    <property type="entry name" value="GAF_2"/>
    <property type="match status" value="1"/>
</dbReference>
<name>A0A8J3T3N0_9ACTN</name>
<feature type="compositionally biased region" description="Basic and acidic residues" evidence="1">
    <location>
        <begin position="289"/>
        <end position="298"/>
    </location>
</feature>
<dbReference type="PANTHER" id="PTHR33744">
    <property type="entry name" value="CARBOHYDRATE DIACID REGULATOR"/>
    <property type="match status" value="1"/>
</dbReference>
<feature type="compositionally biased region" description="Gly residues" evidence="1">
    <location>
        <begin position="524"/>
        <end position="534"/>
    </location>
</feature>
<evidence type="ECO:0000313" key="3">
    <source>
        <dbReference type="EMBL" id="GII04641.1"/>
    </source>
</evidence>
<gene>
    <name evidence="3" type="ORF">Pta02_66490</name>
</gene>
<dbReference type="InterPro" id="IPR025736">
    <property type="entry name" value="PucR_C-HTH_dom"/>
</dbReference>
<dbReference type="InterPro" id="IPR051448">
    <property type="entry name" value="CdaR-like_regulators"/>
</dbReference>
<sequence>MTGHDPGGRDRSGPAVPGDRDRNRHGPGGRERNGPAVPGHETDRRGPGASAMAGGGAGHRGGVGDPAPSAAELAVLNDLGSRLTSIHAPDEVLRRVAVETRRLLGVDVAYIMLARADGVLRIEVAEGTLGNALDGIEVPRGVGLGGLIMQTGEPRWSADYLTDGELEHARAIDAAAAGERLGGIIGVPLRVAGRAIGVLFAAARGPRPFADREVVLLSSLATHAAVAIHNARLFERYQRATDALSRSVDLHERLVRIATGGGGPAEIVTALADALGAEVVFLPTARHDGRTGRAERHGGQAVPADPRGQAVPPVSRGQAVPSPPHERAVPSASYEQVSRGQTVHPVPRGRAVPVLVGEEPVGELVVSGADPPAHLVETGATVLALAIATERAVAEAERRARGELVAALFGGRLDEATARRRAALAGVDLDHTGCVAVLSPPAPEVAERLCRDGGWAAEHDGHSVVLLPAHDAVVVRARLLALAPGIPAAAVAPATGRAGGGHASGDEHADRHAEDDGHADSRHAGGGHAGGGPAGVRRAYEEAVGCVALLRALGRSGCALPDELGVYRVLLRQAGSGELERFVTATVGPLLAHRRSGDLVTTAETYLDRFRHHAHTCAALHIHPNTLYKRLRRVTELLGPGWDGPGRALETRLALRLHRLGRAPGSTG</sequence>
<evidence type="ECO:0000259" key="2">
    <source>
        <dbReference type="SMART" id="SM00065"/>
    </source>
</evidence>
<protein>
    <recommendedName>
        <fullName evidence="2">GAF domain-containing protein</fullName>
    </recommendedName>
</protein>
<keyword evidence="4" id="KW-1185">Reference proteome</keyword>
<feature type="domain" description="GAF" evidence="2">
    <location>
        <begin position="88"/>
        <end position="238"/>
    </location>
</feature>
<dbReference type="AlphaFoldDB" id="A0A8J3T3N0"/>
<feature type="compositionally biased region" description="Gly residues" evidence="1">
    <location>
        <begin position="53"/>
        <end position="64"/>
    </location>
</feature>
<reference evidence="3" key="1">
    <citation type="submission" date="2021-01" db="EMBL/GenBank/DDBJ databases">
        <title>Whole genome shotgun sequence of Planobispora takensis NBRC 109077.</title>
        <authorList>
            <person name="Komaki H."/>
            <person name="Tamura T."/>
        </authorList>
    </citation>
    <scope>NUCLEOTIDE SEQUENCE</scope>
    <source>
        <strain evidence="3">NBRC 109077</strain>
    </source>
</reference>
<feature type="compositionally biased region" description="Basic and acidic residues" evidence="1">
    <location>
        <begin position="504"/>
        <end position="523"/>
    </location>
</feature>
<dbReference type="PANTHER" id="PTHR33744:SF1">
    <property type="entry name" value="DNA-BINDING TRANSCRIPTIONAL ACTIVATOR ADER"/>
    <property type="match status" value="1"/>
</dbReference>
<evidence type="ECO:0000313" key="4">
    <source>
        <dbReference type="Proteomes" id="UP000634476"/>
    </source>
</evidence>
<feature type="region of interest" description="Disordered" evidence="1">
    <location>
        <begin position="493"/>
        <end position="534"/>
    </location>
</feature>
<dbReference type="Proteomes" id="UP000634476">
    <property type="component" value="Unassembled WGS sequence"/>
</dbReference>
<proteinExistence type="predicted"/>
<dbReference type="Pfam" id="PF13556">
    <property type="entry name" value="HTH_30"/>
    <property type="match status" value="1"/>
</dbReference>
<dbReference type="Gene3D" id="3.30.450.40">
    <property type="match status" value="1"/>
</dbReference>
<organism evidence="3 4">
    <name type="scientific">Planobispora takensis</name>
    <dbReference type="NCBI Taxonomy" id="1367882"/>
    <lineage>
        <taxon>Bacteria</taxon>
        <taxon>Bacillati</taxon>
        <taxon>Actinomycetota</taxon>
        <taxon>Actinomycetes</taxon>
        <taxon>Streptosporangiales</taxon>
        <taxon>Streptosporangiaceae</taxon>
        <taxon>Planobispora</taxon>
    </lineage>
</organism>
<comment type="caution">
    <text evidence="3">The sequence shown here is derived from an EMBL/GenBank/DDBJ whole genome shotgun (WGS) entry which is preliminary data.</text>
</comment>
<feature type="region of interest" description="Disordered" evidence="1">
    <location>
        <begin position="289"/>
        <end position="345"/>
    </location>
</feature>
<dbReference type="EMBL" id="BOOK01000052">
    <property type="protein sequence ID" value="GII04641.1"/>
    <property type="molecule type" value="Genomic_DNA"/>
</dbReference>
<feature type="region of interest" description="Disordered" evidence="1">
    <location>
        <begin position="1"/>
        <end position="66"/>
    </location>
</feature>
<evidence type="ECO:0000256" key="1">
    <source>
        <dbReference type="SAM" id="MobiDB-lite"/>
    </source>
</evidence>
<dbReference type="InterPro" id="IPR042070">
    <property type="entry name" value="PucR_C-HTH_sf"/>
</dbReference>
<dbReference type="Gene3D" id="1.10.10.2840">
    <property type="entry name" value="PucR C-terminal helix-turn-helix domain"/>
    <property type="match status" value="1"/>
</dbReference>
<accession>A0A8J3T3N0</accession>
<dbReference type="SUPFAM" id="SSF55781">
    <property type="entry name" value="GAF domain-like"/>
    <property type="match status" value="1"/>
</dbReference>
<dbReference type="InterPro" id="IPR003018">
    <property type="entry name" value="GAF"/>
</dbReference>
<feature type="compositionally biased region" description="Basic and acidic residues" evidence="1">
    <location>
        <begin position="1"/>
        <end position="33"/>
    </location>
</feature>
<dbReference type="SMART" id="SM00065">
    <property type="entry name" value="GAF"/>
    <property type="match status" value="1"/>
</dbReference>
<dbReference type="InterPro" id="IPR029016">
    <property type="entry name" value="GAF-like_dom_sf"/>
</dbReference>